<reference evidence="2 3" key="1">
    <citation type="submission" date="2020-09" db="EMBL/GenBank/DDBJ databases">
        <title>De no assembly of potato wild relative species, Solanum commersonii.</title>
        <authorList>
            <person name="Cho K."/>
        </authorList>
    </citation>
    <scope>NUCLEOTIDE SEQUENCE [LARGE SCALE GENOMIC DNA]</scope>
    <source>
        <strain evidence="2">LZ3.2</strain>
        <tissue evidence="2">Leaf</tissue>
    </source>
</reference>
<sequence>MENSTAASDEPQKKRPHLNSVFSSPTMARHSKTSSDNKDCAVSETDLAAPESCMDPTPTITPSCVDRGATP</sequence>
<proteinExistence type="predicted"/>
<evidence type="ECO:0000313" key="2">
    <source>
        <dbReference type="EMBL" id="KAG5628490.1"/>
    </source>
</evidence>
<dbReference type="Proteomes" id="UP000824120">
    <property type="component" value="Chromosome 1"/>
</dbReference>
<keyword evidence="3" id="KW-1185">Reference proteome</keyword>
<evidence type="ECO:0000256" key="1">
    <source>
        <dbReference type="SAM" id="MobiDB-lite"/>
    </source>
</evidence>
<evidence type="ECO:0000313" key="3">
    <source>
        <dbReference type="Proteomes" id="UP000824120"/>
    </source>
</evidence>
<organism evidence="2 3">
    <name type="scientific">Solanum commersonii</name>
    <name type="common">Commerson's wild potato</name>
    <name type="synonym">Commerson's nightshade</name>
    <dbReference type="NCBI Taxonomy" id="4109"/>
    <lineage>
        <taxon>Eukaryota</taxon>
        <taxon>Viridiplantae</taxon>
        <taxon>Streptophyta</taxon>
        <taxon>Embryophyta</taxon>
        <taxon>Tracheophyta</taxon>
        <taxon>Spermatophyta</taxon>
        <taxon>Magnoliopsida</taxon>
        <taxon>eudicotyledons</taxon>
        <taxon>Gunneridae</taxon>
        <taxon>Pentapetalae</taxon>
        <taxon>asterids</taxon>
        <taxon>lamiids</taxon>
        <taxon>Solanales</taxon>
        <taxon>Solanaceae</taxon>
        <taxon>Solanoideae</taxon>
        <taxon>Solaneae</taxon>
        <taxon>Solanum</taxon>
    </lineage>
</organism>
<accession>A0A9J6AW53</accession>
<name>A0A9J6AW53_SOLCO</name>
<comment type="caution">
    <text evidence="2">The sequence shown here is derived from an EMBL/GenBank/DDBJ whole genome shotgun (WGS) entry which is preliminary data.</text>
</comment>
<dbReference type="AlphaFoldDB" id="A0A9J6AW53"/>
<feature type="region of interest" description="Disordered" evidence="1">
    <location>
        <begin position="1"/>
        <end position="71"/>
    </location>
</feature>
<protein>
    <submittedName>
        <fullName evidence="2">Uncharacterized protein</fullName>
    </submittedName>
</protein>
<dbReference type="EMBL" id="JACXVP010000001">
    <property type="protein sequence ID" value="KAG5628490.1"/>
    <property type="molecule type" value="Genomic_DNA"/>
</dbReference>
<gene>
    <name evidence="2" type="ORF">H5410_000207</name>
</gene>